<gene>
    <name evidence="2" type="ORF">HDID_LOCUS2799</name>
</gene>
<accession>A0A3P6Y820</accession>
<dbReference type="GO" id="GO:0044611">
    <property type="term" value="C:nuclear pore inner ring"/>
    <property type="evidence" value="ECO:0007669"/>
    <property type="project" value="TreeGrafter"/>
</dbReference>
<dbReference type="GO" id="GO:0006606">
    <property type="term" value="P:protein import into nucleus"/>
    <property type="evidence" value="ECO:0007669"/>
    <property type="project" value="TreeGrafter"/>
</dbReference>
<protein>
    <submittedName>
        <fullName evidence="2">Uncharacterized protein</fullName>
    </submittedName>
</protein>
<name>A0A3P6Y820_HYMDI</name>
<sequence>MYNVARTQQTLEEIRKVYWSDRLSLIQLQKIMASYSEPSWFSISNLLFGATDFNNYEEFTQMLIKQFGDLHQTFTGLLSKIFSKRVQAELHINAQIVQILREIESTLEAILILLSNALDSESMFSILLEAFWGSSFFSKKELTCLSSICRKIANRIRNLQCFILIRSGHLEIQSDDHFMKKHASRLVASVSSLSKMQENAPIFLLAAVCGSVFGSTEGEISKASNLAFVAIQELGVFNYLCGILQNHNFTPGTKSNSQNVSDFDFLTLPESLSVVSLCSHLAVFDLLTLLARQVAVDSLGEHRSAFTRVLAKTLSVVVHCNWNMSATETKFSRIGQGITSVIADLAQWFPLDLDLLQICIALLNTGDYNRTSIGASDDTSIPDIVVQFISRVPYFAERFSDPSVLRNLACIYDNRDDEENGEFTVSLLRQHRCYPPDAMQHKEQFLKDKSCNHLAVNMPAGTRGELRQDGSVVVWQRDYSIWPILNSIVVSAERTLVNGLDDPSQVSFTITRLVSCLDFVDACLLAKVEPARCLALTELNWSLVTRIFTESLSGERETPVSQILITLSADLLLPCLLRLTAHSAAFADSSNGIVGRLSGDVFRCLRNDRILCPSAVLQENKKHHFTLSDSCLLRFASQNETTAIGSWCNVPPSTAFSLVSSYLDLALQFLSAEKVAFFADAESYFSESEEEGAFKAAGEGHSPLLACLIFCYQLLVEAGGSPSRRFNIIPRLAAGAPCSKTGVLDLINKAILFFVELLTSFSVDNICDEGTNATEISLPSFDLPILHYRDLRSYAHWLLSNSEPFLNCLLSLTKVSVDALQIPLQSMDFDFLRFSTRADEDQIGGVSALGQHRVQSTWLAITLFHSLFPSLTTSSSDGHFTTLLKTLSTNDTISSAYFLHLLNFLDPSCTAGLTRATVSLLKKLNGFSDRLITPHLHDMQPRLLRFLIDRLRSTFSDQVTRIALIDWLAEIVMQDVLSGVACAPFNGPGFSLLRMLSSLTSSTSVANSSANDLNVDGLQGILSEALKGAKANESDPLSMNLYWSLLKLTAAIWMQPNNLFRHQIRETADFWKLLSDPFSSHMSAMKKSKILPSVVDLEIAGNYATIIAIELFEFLKSTQNPDDVFTELIKKFSGEVLVPWLQIAFQLPDGSESPSSNCSKLPTMDALEWAVIRWKSIFCTLLKWNTSMTDEKMYLISRSQIVDLVDACLDKATLWISLFPSRAVVSIIDQLSVFLAAAAGYLASSSETSTLPFFEWVHRCVALLEHRAIASPSTQQQTSTTIKVFSHYHAELFAFITLLLPKVSHQDMPAGLFERLLNLCLEVFQDVSLAPSISNIDSEAFIQAMNVIQLIWKNFDAVKLANSLIDAGIVNNLIAILAQHSTTFHGAEFCQAIIRLLTRFLLPVNQTKSLYPDLSVVSGAKEEISVQSIASYSPLPRMLLSYASDLVQALRLPPTKQMMQWLAQADEYNSNSISQDELYPNTSWSEFILSQLRFLSLLIAREGGSGESTPVANLLSSFILANHEQLCALLTPAPAKGLLIASAVLDLYWTAMHSSNAATKLATPTCPDGVSVCLPSDIWSVVYSSSVQLARTCATLLLRPEIVDIPKLSSPPSVSTLTLSPETTKASTRLSISLKLLPIVRLLNSCLRVIIVQTPILGDLSLASASEIAALTPSATLNFATPSTEPSSALTFGLLFSVARTSSQLLVNINNSKTVTEEQLGRRRSEILSILVEVNELAFSLIFSQAVIWLMNPRIDTSEKHTLSRGLAVEFQSYNFLGRSSRRRRKSIGSHTPVRGVSSSPCRRSFVDPSDTTGEFPLQELFVFIECAERFSELVK</sequence>
<dbReference type="EMBL" id="UYSG01000738">
    <property type="protein sequence ID" value="VDL22301.1"/>
    <property type="molecule type" value="Genomic_DNA"/>
</dbReference>
<dbReference type="PANTHER" id="PTHR31431:SF1">
    <property type="entry name" value="NUCLEOPORIN NUP188"/>
    <property type="match status" value="1"/>
</dbReference>
<organism evidence="2 3">
    <name type="scientific">Hymenolepis diminuta</name>
    <name type="common">Rat tapeworm</name>
    <dbReference type="NCBI Taxonomy" id="6216"/>
    <lineage>
        <taxon>Eukaryota</taxon>
        <taxon>Metazoa</taxon>
        <taxon>Spiralia</taxon>
        <taxon>Lophotrochozoa</taxon>
        <taxon>Platyhelminthes</taxon>
        <taxon>Cestoda</taxon>
        <taxon>Eucestoda</taxon>
        <taxon>Cyclophyllidea</taxon>
        <taxon>Hymenolepididae</taxon>
        <taxon>Hymenolepis</taxon>
    </lineage>
</organism>
<dbReference type="OrthoDB" id="6249763at2759"/>
<reference evidence="2 3" key="1">
    <citation type="submission" date="2018-11" db="EMBL/GenBank/DDBJ databases">
        <authorList>
            <consortium name="Pathogen Informatics"/>
        </authorList>
    </citation>
    <scope>NUCLEOTIDE SEQUENCE [LARGE SCALE GENOMIC DNA]</scope>
</reference>
<dbReference type="GO" id="GO:0017056">
    <property type="term" value="F:structural constituent of nuclear pore"/>
    <property type="evidence" value="ECO:0007669"/>
    <property type="project" value="InterPro"/>
</dbReference>
<evidence type="ECO:0000313" key="2">
    <source>
        <dbReference type="EMBL" id="VDL22301.1"/>
    </source>
</evidence>
<evidence type="ECO:0000256" key="1">
    <source>
        <dbReference type="SAM" id="MobiDB-lite"/>
    </source>
</evidence>
<dbReference type="PANTHER" id="PTHR31431">
    <property type="entry name" value="NUCLEOPORIN NUP188 HOMOLOG"/>
    <property type="match status" value="1"/>
</dbReference>
<dbReference type="Proteomes" id="UP000274504">
    <property type="component" value="Unassembled WGS sequence"/>
</dbReference>
<dbReference type="InterPro" id="IPR044840">
    <property type="entry name" value="Nup188"/>
</dbReference>
<proteinExistence type="predicted"/>
<dbReference type="GO" id="GO:0006405">
    <property type="term" value="P:RNA export from nucleus"/>
    <property type="evidence" value="ECO:0007669"/>
    <property type="project" value="TreeGrafter"/>
</dbReference>
<evidence type="ECO:0000313" key="3">
    <source>
        <dbReference type="Proteomes" id="UP000274504"/>
    </source>
</evidence>
<feature type="region of interest" description="Disordered" evidence="1">
    <location>
        <begin position="1783"/>
        <end position="1809"/>
    </location>
</feature>